<feature type="transmembrane region" description="Helical" evidence="10">
    <location>
        <begin position="158"/>
        <end position="182"/>
    </location>
</feature>
<name>Q3SBA1_9EURY</name>
<dbReference type="GO" id="GO:0006814">
    <property type="term" value="P:sodium ion transport"/>
    <property type="evidence" value="ECO:0007669"/>
    <property type="project" value="UniProtKB-KW"/>
</dbReference>
<feature type="transmembrane region" description="Helical" evidence="10">
    <location>
        <begin position="62"/>
        <end position="85"/>
    </location>
</feature>
<feature type="transmembrane region" description="Helical" evidence="10">
    <location>
        <begin position="275"/>
        <end position="294"/>
    </location>
</feature>
<protein>
    <submittedName>
        <fullName evidence="12">Kef-type K+ transport system membrane component</fullName>
    </submittedName>
</protein>
<evidence type="ECO:0000256" key="2">
    <source>
        <dbReference type="ARBA" id="ARBA00022448"/>
    </source>
</evidence>
<feature type="transmembrane region" description="Helical" evidence="10">
    <location>
        <begin position="35"/>
        <end position="56"/>
    </location>
</feature>
<evidence type="ECO:0000256" key="8">
    <source>
        <dbReference type="ARBA" id="ARBA00023136"/>
    </source>
</evidence>
<keyword evidence="5 10" id="KW-1133">Transmembrane helix</keyword>
<evidence type="ECO:0000256" key="6">
    <source>
        <dbReference type="ARBA" id="ARBA00023053"/>
    </source>
</evidence>
<sequence length="402" mass="43465">MIYSSIALSSIGDFLWIITAALIFSWVFRKIRLPPILGAILAGLVLGPSWLNIIHLNENPLAYQWLIFLGTMGGLILVFLVGLESNLKEILSFSREGLTVGFSGMLLSFVIVAGFARFMGVGTIQSLLLGVAMAISSTIPSLTTIVSLRKGNTRAAKIFSVSSLVDDVFGLLLLFLVINTFSASGVNLVGLAEFLGLLAIFWVVSLTIIPRISVWAYNYFDYPSEQTTSLLTFIFILIAAIAAEDFFYEASFGVFLVGLAFSTLHPLYKYEIKKVFLSLGDMLLFPAFFVMIGLNVDLHVFSSSYWALFAIGIVIAAIIGKVLAGLIGAWFTRLSTSEGLAVGLSLIPRGGVSLVIASLALSKQLISPSLFSSIVLVVIVTILLAPVFSRIGFSRVESKTTN</sequence>
<feature type="transmembrane region" description="Helical" evidence="10">
    <location>
        <begin position="366"/>
        <end position="388"/>
    </location>
</feature>
<feature type="transmembrane region" description="Helical" evidence="10">
    <location>
        <begin position="6"/>
        <end position="28"/>
    </location>
</feature>
<organism evidence="12">
    <name type="scientific">uncultured euryarchaeote Alv-FOS5</name>
    <dbReference type="NCBI Taxonomy" id="337891"/>
    <lineage>
        <taxon>Archaea</taxon>
        <taxon>Methanobacteriati</taxon>
        <taxon>Methanobacteriota</taxon>
        <taxon>environmental samples</taxon>
    </lineage>
</organism>
<feature type="transmembrane region" description="Helical" evidence="10">
    <location>
        <begin position="97"/>
        <end position="118"/>
    </location>
</feature>
<dbReference type="InterPro" id="IPR038770">
    <property type="entry name" value="Na+/solute_symporter_sf"/>
</dbReference>
<dbReference type="Gene3D" id="1.20.1530.20">
    <property type="match status" value="1"/>
</dbReference>
<keyword evidence="9" id="KW-0739">Sodium transport</keyword>
<keyword evidence="2" id="KW-0813">Transport</keyword>
<feature type="transmembrane region" description="Helical" evidence="10">
    <location>
        <begin position="194"/>
        <end position="220"/>
    </location>
</feature>
<feature type="domain" description="Cation/H+ exchanger transmembrane" evidence="11">
    <location>
        <begin position="19"/>
        <end position="388"/>
    </location>
</feature>
<evidence type="ECO:0000256" key="4">
    <source>
        <dbReference type="ARBA" id="ARBA00022692"/>
    </source>
</evidence>
<keyword evidence="4 10" id="KW-0812">Transmembrane</keyword>
<feature type="transmembrane region" description="Helical" evidence="10">
    <location>
        <begin position="227"/>
        <end position="244"/>
    </location>
</feature>
<dbReference type="PANTHER" id="PTHR43562:SF3">
    <property type="entry name" value="SODIUM ION_PROTON EXCHANGER (EUROFUNG)"/>
    <property type="match status" value="1"/>
</dbReference>
<dbReference type="EMBL" id="DQ078753">
    <property type="protein sequence ID" value="AAZ32109.1"/>
    <property type="molecule type" value="Genomic_DNA"/>
</dbReference>
<keyword evidence="8 10" id="KW-0472">Membrane</keyword>
<keyword evidence="3" id="KW-0050">Antiport</keyword>
<evidence type="ECO:0000256" key="1">
    <source>
        <dbReference type="ARBA" id="ARBA00004141"/>
    </source>
</evidence>
<evidence type="ECO:0000256" key="7">
    <source>
        <dbReference type="ARBA" id="ARBA00023065"/>
    </source>
</evidence>
<comment type="subcellular location">
    <subcellularLocation>
        <location evidence="1">Membrane</location>
        <topology evidence="1">Multi-pass membrane protein</topology>
    </subcellularLocation>
</comment>
<reference evidence="12" key="1">
    <citation type="journal article" date="2006" name="FEMS Microbiol. Ecol.">
        <title>Uncultured Archaea in a hydrothermal microbial assemblage: phylogenetic diversity and characterization of a genome fragment from a euryarchaeote.</title>
        <authorList>
            <person name="Moussard H."/>
            <person name="Moreira D."/>
            <person name="Cambon-Bonavita M.A."/>
            <person name="Lopez-Garcia P."/>
            <person name="Jeanthon C."/>
        </authorList>
    </citation>
    <scope>NUCLEOTIDE SEQUENCE</scope>
</reference>
<keyword evidence="6" id="KW-0915">Sodium</keyword>
<dbReference type="AlphaFoldDB" id="Q3SBA1"/>
<dbReference type="GO" id="GO:1902600">
    <property type="term" value="P:proton transmembrane transport"/>
    <property type="evidence" value="ECO:0007669"/>
    <property type="project" value="InterPro"/>
</dbReference>
<accession>Q3SBA1</accession>
<proteinExistence type="predicted"/>
<dbReference type="Pfam" id="PF00999">
    <property type="entry name" value="Na_H_Exchanger"/>
    <property type="match status" value="1"/>
</dbReference>
<evidence type="ECO:0000256" key="10">
    <source>
        <dbReference type="SAM" id="Phobius"/>
    </source>
</evidence>
<feature type="transmembrane region" description="Helical" evidence="10">
    <location>
        <begin position="124"/>
        <end position="146"/>
    </location>
</feature>
<evidence type="ECO:0000313" key="12">
    <source>
        <dbReference type="EMBL" id="AAZ32109.1"/>
    </source>
</evidence>
<evidence type="ECO:0000256" key="3">
    <source>
        <dbReference type="ARBA" id="ARBA00022449"/>
    </source>
</evidence>
<dbReference type="GO" id="GO:0016020">
    <property type="term" value="C:membrane"/>
    <property type="evidence" value="ECO:0007669"/>
    <property type="project" value="UniProtKB-SubCell"/>
</dbReference>
<feature type="transmembrane region" description="Helical" evidence="10">
    <location>
        <begin position="306"/>
        <end position="332"/>
    </location>
</feature>
<evidence type="ECO:0000256" key="9">
    <source>
        <dbReference type="ARBA" id="ARBA00023201"/>
    </source>
</evidence>
<feature type="transmembrane region" description="Helical" evidence="10">
    <location>
        <begin position="339"/>
        <end position="360"/>
    </location>
</feature>
<evidence type="ECO:0000259" key="11">
    <source>
        <dbReference type="Pfam" id="PF00999"/>
    </source>
</evidence>
<keyword evidence="7" id="KW-0406">Ion transport</keyword>
<dbReference type="GO" id="GO:0015297">
    <property type="term" value="F:antiporter activity"/>
    <property type="evidence" value="ECO:0007669"/>
    <property type="project" value="UniProtKB-KW"/>
</dbReference>
<evidence type="ECO:0000256" key="5">
    <source>
        <dbReference type="ARBA" id="ARBA00022989"/>
    </source>
</evidence>
<dbReference type="PANTHER" id="PTHR43562">
    <property type="entry name" value="NAPA-TYPE SODIUM/HYDROGEN ANTIPORTER"/>
    <property type="match status" value="1"/>
</dbReference>
<dbReference type="InterPro" id="IPR006153">
    <property type="entry name" value="Cation/H_exchanger_TM"/>
</dbReference>